<feature type="transmembrane region" description="Helical" evidence="1">
    <location>
        <begin position="12"/>
        <end position="37"/>
    </location>
</feature>
<evidence type="ECO:0008006" key="4">
    <source>
        <dbReference type="Google" id="ProtNLM"/>
    </source>
</evidence>
<comment type="caution">
    <text evidence="2">The sequence shown here is derived from an EMBL/GenBank/DDBJ whole genome shotgun (WGS) entry which is preliminary data.</text>
</comment>
<protein>
    <recommendedName>
        <fullName evidence="4">MFS transporter</fullName>
    </recommendedName>
</protein>
<gene>
    <name evidence="2" type="ORF">ACFOWS_00545</name>
</gene>
<keyword evidence="3" id="KW-1185">Reference proteome</keyword>
<evidence type="ECO:0000256" key="1">
    <source>
        <dbReference type="SAM" id="Phobius"/>
    </source>
</evidence>
<dbReference type="RefSeq" id="WP_379761949.1">
    <property type="nucleotide sequence ID" value="NZ_JBHSCL010000002.1"/>
</dbReference>
<keyword evidence="1" id="KW-0472">Membrane</keyword>
<dbReference type="Proteomes" id="UP001595841">
    <property type="component" value="Unassembled WGS sequence"/>
</dbReference>
<feature type="transmembrane region" description="Helical" evidence="1">
    <location>
        <begin position="92"/>
        <end position="114"/>
    </location>
</feature>
<organism evidence="2 3">
    <name type="scientific">Flagellimonas marina</name>
    <dbReference type="NCBI Taxonomy" id="1775168"/>
    <lineage>
        <taxon>Bacteria</taxon>
        <taxon>Pseudomonadati</taxon>
        <taxon>Bacteroidota</taxon>
        <taxon>Flavobacteriia</taxon>
        <taxon>Flavobacteriales</taxon>
        <taxon>Flavobacteriaceae</taxon>
        <taxon>Flagellimonas</taxon>
    </lineage>
</organism>
<name>A0ABV8PI39_9FLAO</name>
<dbReference type="EMBL" id="JBHSCL010000002">
    <property type="protein sequence ID" value="MFC4218599.1"/>
    <property type="molecule type" value="Genomic_DNA"/>
</dbReference>
<keyword evidence="1" id="KW-1133">Transmembrane helix</keyword>
<feature type="transmembrane region" description="Helical" evidence="1">
    <location>
        <begin position="52"/>
        <end position="72"/>
    </location>
</feature>
<evidence type="ECO:0000313" key="2">
    <source>
        <dbReference type="EMBL" id="MFC4218599.1"/>
    </source>
</evidence>
<feature type="transmembrane region" description="Helical" evidence="1">
    <location>
        <begin position="120"/>
        <end position="135"/>
    </location>
</feature>
<accession>A0ABV8PI39</accession>
<reference evidence="3" key="1">
    <citation type="journal article" date="2019" name="Int. J. Syst. Evol. Microbiol.">
        <title>The Global Catalogue of Microorganisms (GCM) 10K type strain sequencing project: providing services to taxonomists for standard genome sequencing and annotation.</title>
        <authorList>
            <consortium name="The Broad Institute Genomics Platform"/>
            <consortium name="The Broad Institute Genome Sequencing Center for Infectious Disease"/>
            <person name="Wu L."/>
            <person name="Ma J."/>
        </authorList>
    </citation>
    <scope>NUCLEOTIDE SEQUENCE [LARGE SCALE GENOMIC DNA]</scope>
    <source>
        <strain evidence="3">CGMCC 1.15774</strain>
    </source>
</reference>
<keyword evidence="1" id="KW-0812">Transmembrane</keyword>
<sequence length="165" mass="18655">MQNVKNSFTPASYVKILSFLHLGILATPLILAVYFYFQIQDTHLSFSDSDDMFLAIVPIIAVGGVFLSDFLFRKIVKSIPSGMGLKEKLARFQTACIISYALLEGAALFSIVIFYNTQNFAYLLIGLFLLFYLYLKRPTKDKVEHQLNLQGAQKAQFGRVNQPLE</sequence>
<proteinExistence type="predicted"/>
<evidence type="ECO:0000313" key="3">
    <source>
        <dbReference type="Proteomes" id="UP001595841"/>
    </source>
</evidence>